<dbReference type="EMBL" id="PHNJ01000007">
    <property type="protein sequence ID" value="TYL37825.1"/>
    <property type="molecule type" value="Genomic_DNA"/>
</dbReference>
<dbReference type="Proteomes" id="UP000766904">
    <property type="component" value="Unassembled WGS sequence"/>
</dbReference>
<comment type="caution">
    <text evidence="4">The sequence shown here is derived from an EMBL/GenBank/DDBJ whole genome shotgun (WGS) entry which is preliminary data.</text>
</comment>
<evidence type="ECO:0000313" key="5">
    <source>
        <dbReference type="Proteomes" id="UP000766904"/>
    </source>
</evidence>
<gene>
    <name evidence="4" type="ORF">CV102_13895</name>
</gene>
<evidence type="ECO:0000256" key="1">
    <source>
        <dbReference type="ARBA" id="ARBA00023015"/>
    </source>
</evidence>
<keyword evidence="5" id="KW-1185">Reference proteome</keyword>
<keyword evidence="2" id="KW-0804">Transcription</keyword>
<dbReference type="PANTHER" id="PTHR34236:SF1">
    <property type="entry name" value="DIMETHYL SULFOXIDE REDUCTASE TRANSCRIPTIONAL ACTIVATOR"/>
    <property type="match status" value="1"/>
</dbReference>
<feature type="domain" description="HTH bat-type" evidence="3">
    <location>
        <begin position="181"/>
        <end position="232"/>
    </location>
</feature>
<evidence type="ECO:0000256" key="2">
    <source>
        <dbReference type="ARBA" id="ARBA00023163"/>
    </source>
</evidence>
<dbReference type="PANTHER" id="PTHR34236">
    <property type="entry name" value="DIMETHYL SULFOXIDE REDUCTASE TRANSCRIPTIONAL ACTIVATOR"/>
    <property type="match status" value="1"/>
</dbReference>
<reference evidence="4" key="1">
    <citation type="submission" date="2017-11" db="EMBL/GenBank/DDBJ databases">
        <authorList>
            <person name="Kajale S.C."/>
            <person name="Sharma A."/>
        </authorList>
    </citation>
    <scope>NUCLEOTIDE SEQUENCE</scope>
    <source>
        <strain evidence="4">LS1_42</strain>
    </source>
</reference>
<accession>A0A8J8TRC5</accession>
<dbReference type="InterPro" id="IPR036388">
    <property type="entry name" value="WH-like_DNA-bd_sf"/>
</dbReference>
<dbReference type="AlphaFoldDB" id="A0A8J8TRC5"/>
<keyword evidence="1" id="KW-0805">Transcription regulation</keyword>
<protein>
    <submittedName>
        <fullName evidence="4">Bacterio-opsin activator</fullName>
    </submittedName>
</protein>
<dbReference type="Pfam" id="PF04967">
    <property type="entry name" value="HTH_10"/>
    <property type="match status" value="1"/>
</dbReference>
<name>A0A8J8TRC5_9EURY</name>
<sequence>MCVESEPTRVTLEVWHPGCWTIETTEATDVGILGRVVSRTTGARSKAFVTLYADRRRDLDDAVETIRTFPQVHTATEVPNSTPEAVVQGSKPGNATRDLLIEHEAGSQISGAFLSRDFVTAQPVNTHDGREQWNLLTMRTRRDVRDTLDTIATAHDAEITVSSLARTTNTAGEAPFSITSLSARQREVFELARARGYYEWPKQISGTELADELDIATATLHEHLHKAEAKLLGTP</sequence>
<dbReference type="Gene3D" id="1.10.10.10">
    <property type="entry name" value="Winged helix-like DNA-binding domain superfamily/Winged helix DNA-binding domain"/>
    <property type="match status" value="1"/>
</dbReference>
<proteinExistence type="predicted"/>
<evidence type="ECO:0000259" key="3">
    <source>
        <dbReference type="Pfam" id="PF04967"/>
    </source>
</evidence>
<organism evidence="4 5">
    <name type="scientific">Natronococcus pandeyae</name>
    <dbReference type="NCBI Taxonomy" id="2055836"/>
    <lineage>
        <taxon>Archaea</taxon>
        <taxon>Methanobacteriati</taxon>
        <taxon>Methanobacteriota</taxon>
        <taxon>Stenosarchaea group</taxon>
        <taxon>Halobacteria</taxon>
        <taxon>Halobacteriales</taxon>
        <taxon>Natrialbaceae</taxon>
        <taxon>Natronococcus</taxon>
    </lineage>
</organism>
<evidence type="ECO:0000313" key="4">
    <source>
        <dbReference type="EMBL" id="TYL37825.1"/>
    </source>
</evidence>
<dbReference type="InterPro" id="IPR007050">
    <property type="entry name" value="HTH_bacterioopsin"/>
</dbReference>